<proteinExistence type="predicted"/>
<feature type="repeat" description="ANK" evidence="3">
    <location>
        <begin position="542"/>
        <end position="574"/>
    </location>
</feature>
<feature type="repeat" description="ANK" evidence="3">
    <location>
        <begin position="784"/>
        <end position="816"/>
    </location>
</feature>
<dbReference type="SUPFAM" id="SSF52540">
    <property type="entry name" value="P-loop containing nucleoside triphosphate hydrolases"/>
    <property type="match status" value="1"/>
</dbReference>
<dbReference type="Pfam" id="PF12796">
    <property type="entry name" value="Ank_2"/>
    <property type="match status" value="3"/>
</dbReference>
<comment type="caution">
    <text evidence="6">The sequence shown here is derived from an EMBL/GenBank/DDBJ whole genome shotgun (WGS) entry which is preliminary data.</text>
</comment>
<accession>A0AAD6Y4K9</accession>
<dbReference type="PROSITE" id="PS50088">
    <property type="entry name" value="ANK_REPEAT"/>
    <property type="match status" value="5"/>
</dbReference>
<sequence>MRHVSSVDNNIKTWLSAPDPSISHNKLLDMRRKKPSSWLLQHYEFINWKTGDNSVFWIYGSPGSGKSVLCSSIVETLGVTSSLAYFYCTFTDEKTQNSRGLLSSLISQLAINSTERLAKLRSFHSSQSASGTPSVDRLFECLCQMLTVPGDIFIVIDALEECPTLPMPERAQILKHLECMVELGLSQLHILITSRPEVDIEPSMARMQARELDLKTVGAQAEDLRSYISSRLEQANWCSKLRELALETLNAKANGSFRWAACQLVSLEGCLPIQVKKILDNLPKDIEETYKHILKRILPHDRSVAARIFHMIAFAKRPLSVAELAEVFTVDWHRDPHPVLVEDCRAPDPAKHLLRICTNLIRITPGGSSSLVEFSHFTVHEYLISLTDKPDGKTDDRLEIYGLNAELAHTTLAQMCLVSICSAEYRAYVPKRCAAPFNEYATLYWTDHCRHGNVSTTISPLLLQIFDHHFDVWSAAFDSCQHALAWFSDTGKYQARHLPLLWAAYNGFLHIVKHLIAQRVDVNQESPYPTKSSVQERILRDAGLTALHLSSMGGHPEVADFLLKHDACIEARTKHGRTALQIASRWGQVDIVRLLLKHGANVNASSHNIDIESALDEALLKPRHLEVARVLIQCGADVNGRDVYGDLVLHRVSDTGDVDLARRVLDKNVDIEARTLLLYQTALHIACDSNSLRGPHLDMVRFLLKRGACIEARDDLARTPLNLASSSRGCITVVQILLEHGANIDSQDSGGNTALCNNAIAVGDPDVVHILPEHGANIHLQNKEGNTALHIAAGRSHLAVVHILLVHGADTEMRNLWYRNYETCTAQELASRLGHTRIVEALLQHKNSNYPVAQ</sequence>
<dbReference type="PRINTS" id="PR01415">
    <property type="entry name" value="ANKYRIN"/>
</dbReference>
<dbReference type="Gene3D" id="3.40.50.300">
    <property type="entry name" value="P-loop containing nucleotide triphosphate hydrolases"/>
    <property type="match status" value="1"/>
</dbReference>
<feature type="repeat" description="ANK" evidence="3">
    <location>
        <begin position="575"/>
        <end position="607"/>
    </location>
</feature>
<feature type="repeat" description="ANK" evidence="3">
    <location>
        <begin position="678"/>
        <end position="715"/>
    </location>
</feature>
<dbReference type="SUPFAM" id="SSF48403">
    <property type="entry name" value="Ankyrin repeat"/>
    <property type="match status" value="1"/>
</dbReference>
<dbReference type="Pfam" id="PF24883">
    <property type="entry name" value="NPHP3_N"/>
    <property type="match status" value="1"/>
</dbReference>
<dbReference type="InterPro" id="IPR002110">
    <property type="entry name" value="Ankyrin_rpt"/>
</dbReference>
<dbReference type="PANTHER" id="PTHR24198">
    <property type="entry name" value="ANKYRIN REPEAT AND PROTEIN KINASE DOMAIN-CONTAINING PROTEIN"/>
    <property type="match status" value="1"/>
</dbReference>
<protein>
    <submittedName>
        <fullName evidence="6">Ankyrin repeat-containing domain protein</fullName>
    </submittedName>
</protein>
<dbReference type="Proteomes" id="UP001219525">
    <property type="component" value="Unassembled WGS sequence"/>
</dbReference>
<gene>
    <name evidence="6" type="ORF">GGX14DRAFT_659088</name>
</gene>
<feature type="repeat" description="ANK" evidence="3">
    <location>
        <begin position="716"/>
        <end position="749"/>
    </location>
</feature>
<keyword evidence="1" id="KW-0677">Repeat</keyword>
<feature type="domain" description="GPI inositol-deacylase winged helix" evidence="4">
    <location>
        <begin position="301"/>
        <end position="385"/>
    </location>
</feature>
<evidence type="ECO:0000259" key="4">
    <source>
        <dbReference type="Pfam" id="PF22939"/>
    </source>
</evidence>
<dbReference type="InterPro" id="IPR036770">
    <property type="entry name" value="Ankyrin_rpt-contain_sf"/>
</dbReference>
<dbReference type="InterPro" id="IPR056884">
    <property type="entry name" value="NPHP3-like_N"/>
</dbReference>
<dbReference type="PANTHER" id="PTHR24198:SF165">
    <property type="entry name" value="ANKYRIN REPEAT-CONTAINING PROTEIN-RELATED"/>
    <property type="match status" value="1"/>
</dbReference>
<name>A0AAD6Y4K9_9AGAR</name>
<evidence type="ECO:0000313" key="7">
    <source>
        <dbReference type="Proteomes" id="UP001219525"/>
    </source>
</evidence>
<evidence type="ECO:0000256" key="2">
    <source>
        <dbReference type="ARBA" id="ARBA00023043"/>
    </source>
</evidence>
<dbReference type="PROSITE" id="PS50297">
    <property type="entry name" value="ANK_REP_REGION"/>
    <property type="match status" value="4"/>
</dbReference>
<organism evidence="6 7">
    <name type="scientific">Mycena pura</name>
    <dbReference type="NCBI Taxonomy" id="153505"/>
    <lineage>
        <taxon>Eukaryota</taxon>
        <taxon>Fungi</taxon>
        <taxon>Dikarya</taxon>
        <taxon>Basidiomycota</taxon>
        <taxon>Agaricomycotina</taxon>
        <taxon>Agaricomycetes</taxon>
        <taxon>Agaricomycetidae</taxon>
        <taxon>Agaricales</taxon>
        <taxon>Marasmiineae</taxon>
        <taxon>Mycenaceae</taxon>
        <taxon>Mycena</taxon>
    </lineage>
</organism>
<dbReference type="SMART" id="SM00248">
    <property type="entry name" value="ANK"/>
    <property type="match status" value="10"/>
</dbReference>
<dbReference type="InterPro" id="IPR054471">
    <property type="entry name" value="GPIID_WHD"/>
</dbReference>
<dbReference type="EMBL" id="JARJCW010000060">
    <property type="protein sequence ID" value="KAJ7201096.1"/>
    <property type="molecule type" value="Genomic_DNA"/>
</dbReference>
<dbReference type="Pfam" id="PF22939">
    <property type="entry name" value="WHD_GPIID"/>
    <property type="match status" value="1"/>
</dbReference>
<evidence type="ECO:0000256" key="1">
    <source>
        <dbReference type="ARBA" id="ARBA00022737"/>
    </source>
</evidence>
<dbReference type="InterPro" id="IPR027417">
    <property type="entry name" value="P-loop_NTPase"/>
</dbReference>
<evidence type="ECO:0000256" key="3">
    <source>
        <dbReference type="PROSITE-ProRule" id="PRU00023"/>
    </source>
</evidence>
<evidence type="ECO:0000259" key="5">
    <source>
        <dbReference type="Pfam" id="PF24883"/>
    </source>
</evidence>
<keyword evidence="2 3" id="KW-0040">ANK repeat</keyword>
<feature type="domain" description="Nephrocystin 3-like N-terminal" evidence="5">
    <location>
        <begin position="37"/>
        <end position="195"/>
    </location>
</feature>
<evidence type="ECO:0000313" key="6">
    <source>
        <dbReference type="EMBL" id="KAJ7201096.1"/>
    </source>
</evidence>
<dbReference type="AlphaFoldDB" id="A0AAD6Y4K9"/>
<dbReference type="Gene3D" id="1.25.40.20">
    <property type="entry name" value="Ankyrin repeat-containing domain"/>
    <property type="match status" value="3"/>
</dbReference>
<keyword evidence="7" id="KW-1185">Reference proteome</keyword>
<reference evidence="6" key="1">
    <citation type="submission" date="2023-03" db="EMBL/GenBank/DDBJ databases">
        <title>Massive genome expansion in bonnet fungi (Mycena s.s.) driven by repeated elements and novel gene families across ecological guilds.</title>
        <authorList>
            <consortium name="Lawrence Berkeley National Laboratory"/>
            <person name="Harder C.B."/>
            <person name="Miyauchi S."/>
            <person name="Viragh M."/>
            <person name="Kuo A."/>
            <person name="Thoen E."/>
            <person name="Andreopoulos B."/>
            <person name="Lu D."/>
            <person name="Skrede I."/>
            <person name="Drula E."/>
            <person name="Henrissat B."/>
            <person name="Morin E."/>
            <person name="Kohler A."/>
            <person name="Barry K."/>
            <person name="LaButti K."/>
            <person name="Morin E."/>
            <person name="Salamov A."/>
            <person name="Lipzen A."/>
            <person name="Mereny Z."/>
            <person name="Hegedus B."/>
            <person name="Baldrian P."/>
            <person name="Stursova M."/>
            <person name="Weitz H."/>
            <person name="Taylor A."/>
            <person name="Grigoriev I.V."/>
            <person name="Nagy L.G."/>
            <person name="Martin F."/>
            <person name="Kauserud H."/>
        </authorList>
    </citation>
    <scope>NUCLEOTIDE SEQUENCE</scope>
    <source>
        <strain evidence="6">9144</strain>
    </source>
</reference>